<evidence type="ECO:0000256" key="1">
    <source>
        <dbReference type="ARBA" id="ARBA00010515"/>
    </source>
</evidence>
<dbReference type="PANTHER" id="PTHR48081">
    <property type="entry name" value="AB HYDROLASE SUPERFAMILY PROTEIN C4A8.06C"/>
    <property type="match status" value="1"/>
</dbReference>
<gene>
    <name evidence="6" type="ORF">OBBRIDRAFT_795265</name>
</gene>
<dbReference type="SUPFAM" id="SSF53474">
    <property type="entry name" value="alpha/beta-Hydrolases"/>
    <property type="match status" value="1"/>
</dbReference>
<dbReference type="OrthoDB" id="2152029at2759"/>
<keyword evidence="2 6" id="KW-0378">Hydrolase</keyword>
<feature type="transmembrane region" description="Helical" evidence="4">
    <location>
        <begin position="12"/>
        <end position="38"/>
    </location>
</feature>
<feature type="active site" evidence="3">
    <location>
        <position position="225"/>
    </location>
</feature>
<organism evidence="6 7">
    <name type="scientific">Obba rivulosa</name>
    <dbReference type="NCBI Taxonomy" id="1052685"/>
    <lineage>
        <taxon>Eukaryota</taxon>
        <taxon>Fungi</taxon>
        <taxon>Dikarya</taxon>
        <taxon>Basidiomycota</taxon>
        <taxon>Agaricomycotina</taxon>
        <taxon>Agaricomycetes</taxon>
        <taxon>Polyporales</taxon>
        <taxon>Gelatoporiaceae</taxon>
        <taxon>Obba</taxon>
    </lineage>
</organism>
<dbReference type="Gene3D" id="3.40.50.1820">
    <property type="entry name" value="alpha/beta hydrolase"/>
    <property type="match status" value="1"/>
</dbReference>
<dbReference type="Pfam" id="PF07859">
    <property type="entry name" value="Abhydrolase_3"/>
    <property type="match status" value="1"/>
</dbReference>
<dbReference type="GO" id="GO:0016787">
    <property type="term" value="F:hydrolase activity"/>
    <property type="evidence" value="ECO:0007669"/>
    <property type="project" value="UniProtKB-KW"/>
</dbReference>
<dbReference type="PROSITE" id="PS01174">
    <property type="entry name" value="LIPASE_GDXG_SER"/>
    <property type="match status" value="1"/>
</dbReference>
<evidence type="ECO:0000256" key="2">
    <source>
        <dbReference type="ARBA" id="ARBA00022801"/>
    </source>
</evidence>
<evidence type="ECO:0000313" key="7">
    <source>
        <dbReference type="Proteomes" id="UP000250043"/>
    </source>
</evidence>
<proteinExistence type="inferred from homology"/>
<reference evidence="6 7" key="1">
    <citation type="submission" date="2016-07" db="EMBL/GenBank/DDBJ databases">
        <title>Draft genome of the white-rot fungus Obba rivulosa 3A-2.</title>
        <authorList>
            <consortium name="DOE Joint Genome Institute"/>
            <person name="Miettinen O."/>
            <person name="Riley R."/>
            <person name="Acob R."/>
            <person name="Barry K."/>
            <person name="Cullen D."/>
            <person name="De Vries R."/>
            <person name="Hainaut M."/>
            <person name="Hatakka A."/>
            <person name="Henrissat B."/>
            <person name="Hilden K."/>
            <person name="Kuo R."/>
            <person name="Labutti K."/>
            <person name="Lipzen A."/>
            <person name="Makela M.R."/>
            <person name="Sandor L."/>
            <person name="Spatafora J.W."/>
            <person name="Grigoriev I.V."/>
            <person name="Hibbett D.S."/>
        </authorList>
    </citation>
    <scope>NUCLEOTIDE SEQUENCE [LARGE SCALE GENOMIC DNA]</scope>
    <source>
        <strain evidence="6 7">3A-2</strain>
    </source>
</reference>
<feature type="domain" description="Alpha/beta hydrolase fold-3" evidence="5">
    <location>
        <begin position="139"/>
        <end position="372"/>
    </location>
</feature>
<comment type="similarity">
    <text evidence="1">Belongs to the 'GDXG' lipolytic enzyme family.</text>
</comment>
<keyword evidence="4" id="KW-0812">Transmembrane</keyword>
<evidence type="ECO:0000256" key="4">
    <source>
        <dbReference type="SAM" id="Phobius"/>
    </source>
</evidence>
<dbReference type="Proteomes" id="UP000250043">
    <property type="component" value="Unassembled WGS sequence"/>
</dbReference>
<keyword evidence="4" id="KW-0472">Membrane</keyword>
<evidence type="ECO:0000259" key="5">
    <source>
        <dbReference type="Pfam" id="PF07859"/>
    </source>
</evidence>
<keyword evidence="7" id="KW-1185">Reference proteome</keyword>
<protein>
    <submittedName>
        <fullName evidence="6">Alpha/beta-hydrolase</fullName>
    </submittedName>
</protein>
<dbReference type="PANTHER" id="PTHR48081:SF26">
    <property type="entry name" value="ALPHA_BETA HYDROLASE FOLD-3 DOMAIN-CONTAINING PROTEIN"/>
    <property type="match status" value="1"/>
</dbReference>
<name>A0A8E2AU73_9APHY</name>
<dbReference type="InterPro" id="IPR029058">
    <property type="entry name" value="AB_hydrolase_fold"/>
</dbReference>
<dbReference type="EMBL" id="KV722453">
    <property type="protein sequence ID" value="OCH88430.1"/>
    <property type="molecule type" value="Genomic_DNA"/>
</dbReference>
<dbReference type="InterPro" id="IPR050300">
    <property type="entry name" value="GDXG_lipolytic_enzyme"/>
</dbReference>
<dbReference type="AlphaFoldDB" id="A0A8E2AU73"/>
<accession>A0A8E2AU73</accession>
<keyword evidence="4" id="KW-1133">Transmembrane helix</keyword>
<sequence length="404" mass="44078">MPFAFRHQPLKAIYLTVSILYLLVCLPIWTIMGMIPGLRPRRSWTLKRTLIVKAMRTGLGIMFNTSLINPVSPDTYAASAETSGFVWVDPAPALVVGEIQDMAQINDVQAQKACGFWYGPRGPNSAVGQRASKDEKIIYHMHGGGYVMGTAHPSNKSVSVLFKGFHEHFGSDIRIFALEYRKSCAPPFGSANPFPAAFIDVVAGYRYLIEDLGFEPRNVIVSGDSAGGGLAFGLALYLATNKFPNLPNAAGVLLLSPTVDWAVTHTGRDSAMVRNDASDFVQAIFSSSYTKRALLGKLPDETAATSMWFSPGSMAIRKPPGAFAGLPPTCIVTGGAEITLDPMTTLRDRILEDNGKESVLYIEMPDATHDFFTVEWHEPERTVGLRQVGSWVRKVFGEQEALLG</sequence>
<evidence type="ECO:0000256" key="3">
    <source>
        <dbReference type="PROSITE-ProRule" id="PRU10038"/>
    </source>
</evidence>
<evidence type="ECO:0000313" key="6">
    <source>
        <dbReference type="EMBL" id="OCH88430.1"/>
    </source>
</evidence>
<dbReference type="InterPro" id="IPR033140">
    <property type="entry name" value="Lipase_GDXG_put_SER_AS"/>
</dbReference>
<dbReference type="InterPro" id="IPR013094">
    <property type="entry name" value="AB_hydrolase_3"/>
</dbReference>